<protein>
    <recommendedName>
        <fullName evidence="11">Polygalacturonase</fullName>
    </recommendedName>
</protein>
<sequence>MYLHNCYNFDLSGFTILNSPKEHLSINQCNSGSISNIHINSPGSSPNTDGIEISASTQIHIQDSSIACGTSLTSTFLGLHVDLVMALDQVLEYVLENLFIFSPIIISYRNSVDVSGVSFTSVHGTSASEVAITLDCCDSGCSNIVMNDVGITSSNPGKETRAICNNAHGTSHSTKPDVPCLDHI</sequence>
<evidence type="ECO:0000313" key="9">
    <source>
        <dbReference type="EMBL" id="KAK0572422.1"/>
    </source>
</evidence>
<evidence type="ECO:0008006" key="11">
    <source>
        <dbReference type="Google" id="ProtNLM"/>
    </source>
</evidence>
<comment type="similarity">
    <text evidence="2 8">Belongs to the glycosyl hydrolase 28 family.</text>
</comment>
<keyword evidence="10" id="KW-1185">Reference proteome</keyword>
<dbReference type="InterPro" id="IPR011050">
    <property type="entry name" value="Pectin_lyase_fold/virulence"/>
</dbReference>
<evidence type="ECO:0000313" key="10">
    <source>
        <dbReference type="Proteomes" id="UP001168877"/>
    </source>
</evidence>
<keyword evidence="3" id="KW-0134">Cell wall</keyword>
<dbReference type="GO" id="GO:0004650">
    <property type="term" value="F:polygalacturonase activity"/>
    <property type="evidence" value="ECO:0007669"/>
    <property type="project" value="InterPro"/>
</dbReference>
<reference evidence="9" key="1">
    <citation type="journal article" date="2022" name="Plant J.">
        <title>Strategies of tolerance reflected in two North American maple genomes.</title>
        <authorList>
            <person name="McEvoy S.L."/>
            <person name="Sezen U.U."/>
            <person name="Trouern-Trend A."/>
            <person name="McMahon S.M."/>
            <person name="Schaberg P.G."/>
            <person name="Yang J."/>
            <person name="Wegrzyn J.L."/>
            <person name="Swenson N.G."/>
        </authorList>
    </citation>
    <scope>NUCLEOTIDE SEQUENCE</scope>
    <source>
        <strain evidence="9">NS2018</strain>
    </source>
</reference>
<dbReference type="GO" id="GO:0071555">
    <property type="term" value="P:cell wall organization"/>
    <property type="evidence" value="ECO:0007669"/>
    <property type="project" value="UniProtKB-KW"/>
</dbReference>
<keyword evidence="4" id="KW-0964">Secreted</keyword>
<keyword evidence="7" id="KW-0961">Cell wall biogenesis/degradation</keyword>
<accession>A0AA39RFC5</accession>
<keyword evidence="5 8" id="KW-0378">Hydrolase</keyword>
<evidence type="ECO:0000256" key="4">
    <source>
        <dbReference type="ARBA" id="ARBA00022525"/>
    </source>
</evidence>
<organism evidence="9 10">
    <name type="scientific">Acer saccharum</name>
    <name type="common">Sugar maple</name>
    <dbReference type="NCBI Taxonomy" id="4024"/>
    <lineage>
        <taxon>Eukaryota</taxon>
        <taxon>Viridiplantae</taxon>
        <taxon>Streptophyta</taxon>
        <taxon>Embryophyta</taxon>
        <taxon>Tracheophyta</taxon>
        <taxon>Spermatophyta</taxon>
        <taxon>Magnoliopsida</taxon>
        <taxon>eudicotyledons</taxon>
        <taxon>Gunneridae</taxon>
        <taxon>Pentapetalae</taxon>
        <taxon>rosids</taxon>
        <taxon>malvids</taxon>
        <taxon>Sapindales</taxon>
        <taxon>Sapindaceae</taxon>
        <taxon>Hippocastanoideae</taxon>
        <taxon>Acereae</taxon>
        <taxon>Acer</taxon>
    </lineage>
</organism>
<comment type="subcellular location">
    <subcellularLocation>
        <location evidence="1">Secreted</location>
        <location evidence="1">Cell wall</location>
    </subcellularLocation>
</comment>
<dbReference type="AlphaFoldDB" id="A0AA39RFC5"/>
<evidence type="ECO:0000256" key="2">
    <source>
        <dbReference type="ARBA" id="ARBA00008834"/>
    </source>
</evidence>
<dbReference type="Proteomes" id="UP001168877">
    <property type="component" value="Unassembled WGS sequence"/>
</dbReference>
<dbReference type="GO" id="GO:0005975">
    <property type="term" value="P:carbohydrate metabolic process"/>
    <property type="evidence" value="ECO:0007669"/>
    <property type="project" value="InterPro"/>
</dbReference>
<evidence type="ECO:0000256" key="7">
    <source>
        <dbReference type="ARBA" id="ARBA00023316"/>
    </source>
</evidence>
<dbReference type="EMBL" id="JAUESC010000388">
    <property type="protein sequence ID" value="KAK0572422.1"/>
    <property type="molecule type" value="Genomic_DNA"/>
</dbReference>
<gene>
    <name evidence="9" type="ORF">LWI29_031377</name>
</gene>
<reference evidence="9" key="2">
    <citation type="submission" date="2023-06" db="EMBL/GenBank/DDBJ databases">
        <authorList>
            <person name="Swenson N.G."/>
            <person name="Wegrzyn J.L."/>
            <person name="Mcevoy S.L."/>
        </authorList>
    </citation>
    <scope>NUCLEOTIDE SEQUENCE</scope>
    <source>
        <strain evidence="9">NS2018</strain>
        <tissue evidence="9">Leaf</tissue>
    </source>
</reference>
<evidence type="ECO:0000256" key="6">
    <source>
        <dbReference type="ARBA" id="ARBA00023295"/>
    </source>
</evidence>
<keyword evidence="6 8" id="KW-0326">Glycosidase</keyword>
<evidence type="ECO:0000256" key="8">
    <source>
        <dbReference type="RuleBase" id="RU361169"/>
    </source>
</evidence>
<proteinExistence type="inferred from homology"/>
<name>A0AA39RFC5_ACESA</name>
<dbReference type="PANTHER" id="PTHR31375">
    <property type="match status" value="1"/>
</dbReference>
<evidence type="ECO:0000256" key="1">
    <source>
        <dbReference type="ARBA" id="ARBA00004191"/>
    </source>
</evidence>
<dbReference type="SUPFAM" id="SSF51126">
    <property type="entry name" value="Pectin lyase-like"/>
    <property type="match status" value="1"/>
</dbReference>
<dbReference type="Gene3D" id="2.160.20.10">
    <property type="entry name" value="Single-stranded right-handed beta-helix, Pectin lyase-like"/>
    <property type="match status" value="2"/>
</dbReference>
<evidence type="ECO:0000256" key="5">
    <source>
        <dbReference type="ARBA" id="ARBA00022801"/>
    </source>
</evidence>
<dbReference type="Pfam" id="PF00295">
    <property type="entry name" value="Glyco_hydro_28"/>
    <property type="match status" value="2"/>
</dbReference>
<dbReference type="InterPro" id="IPR012334">
    <property type="entry name" value="Pectin_lyas_fold"/>
</dbReference>
<dbReference type="InterPro" id="IPR000743">
    <property type="entry name" value="Glyco_hydro_28"/>
</dbReference>
<evidence type="ECO:0000256" key="3">
    <source>
        <dbReference type="ARBA" id="ARBA00022512"/>
    </source>
</evidence>
<comment type="caution">
    <text evidence="9">The sequence shown here is derived from an EMBL/GenBank/DDBJ whole genome shotgun (WGS) entry which is preliminary data.</text>
</comment>